<evidence type="ECO:0000256" key="1">
    <source>
        <dbReference type="SAM" id="SignalP"/>
    </source>
</evidence>
<dbReference type="EMBL" id="QLNT01000019">
    <property type="protein sequence ID" value="KAF3063397.1"/>
    <property type="molecule type" value="Genomic_DNA"/>
</dbReference>
<evidence type="ECO:0000313" key="4">
    <source>
        <dbReference type="EMBL" id="KAF3063397.1"/>
    </source>
</evidence>
<evidence type="ECO:0000313" key="5">
    <source>
        <dbReference type="Proteomes" id="UP000801864"/>
    </source>
</evidence>
<dbReference type="Proteomes" id="UP000801864">
    <property type="component" value="Unassembled WGS sequence"/>
</dbReference>
<feature type="domain" description="DUF1214" evidence="2">
    <location>
        <begin position="330"/>
        <end position="455"/>
    </location>
</feature>
<name>A0A9P5CA40_9HYPO</name>
<dbReference type="SUPFAM" id="SSF160935">
    <property type="entry name" value="VPA0735-like"/>
    <property type="match status" value="1"/>
</dbReference>
<dbReference type="Pfam" id="PF06742">
    <property type="entry name" value="DUF1214"/>
    <property type="match status" value="1"/>
</dbReference>
<sequence length="476" mass="51554">MKSLKSLLFQVPLILDVAFASDVITDPENATTFALTYGFPLLGFAQVSLSAFKNGGVNQLQRSPGLANASSTSVVTPNVDTLYGIGIFDLAVDDIVVTIPSIPENERYYSYAFFDPFGSNFFNLESEPVSIPPGKYLLRRGSKTWGFEKSNNKEYQGYIDSPTGNGVFLTRIEVKNNNTDVMVVEGYLNGTNMSPIPRESGDPIPESPPLTPATFAALEGLSTQQQTLELTARLQAANPPFNVTDVAFIDATLFAAGIHNGTYHQPAGVDLEKANSLADAEIGVYTQTGRQLLGNQWARYNLQGLYGNNFAARSLLAQIGYLNLQESQAIYPFSLTEEGGTTSIAHNEALLYTFVGGKPPTLSPEGFWSVTMYDAEHFLIANSLNVYALGDRSNLTYPDGTPVYGPTSGPENDARAFQILIQAADIAPPINWTNNWLPAPSNGNFSTVLRLYGPTSALTDGSWTYPTVSKIPAITM</sequence>
<feature type="chain" id="PRO_5040311068" evidence="1">
    <location>
        <begin position="21"/>
        <end position="476"/>
    </location>
</feature>
<dbReference type="PANTHER" id="PTHR36509">
    <property type="entry name" value="BLL3101 PROTEIN"/>
    <property type="match status" value="1"/>
</dbReference>
<dbReference type="Pfam" id="PF06863">
    <property type="entry name" value="DUF1254"/>
    <property type="match status" value="1"/>
</dbReference>
<keyword evidence="1" id="KW-0732">Signal</keyword>
<dbReference type="AlphaFoldDB" id="A0A9P5CA40"/>
<accession>A0A9P5CA40</accession>
<dbReference type="Gene3D" id="2.60.120.600">
    <property type="entry name" value="Domain of unknown function DUF1214, C-terminal domain"/>
    <property type="match status" value="1"/>
</dbReference>
<evidence type="ECO:0000259" key="2">
    <source>
        <dbReference type="Pfam" id="PF06742"/>
    </source>
</evidence>
<dbReference type="PANTHER" id="PTHR36509:SF2">
    <property type="entry name" value="BLL3101 PROTEIN"/>
    <property type="match status" value="1"/>
</dbReference>
<protein>
    <submittedName>
        <fullName evidence="4">Uncharacterized protein</fullName>
    </submittedName>
</protein>
<dbReference type="InterPro" id="IPR037049">
    <property type="entry name" value="DUF1214_C_sf"/>
</dbReference>
<dbReference type="Gene3D" id="2.60.40.1610">
    <property type="entry name" value="Domain of unknown function DUF1254"/>
    <property type="match status" value="1"/>
</dbReference>
<dbReference type="InterPro" id="IPR010679">
    <property type="entry name" value="DUF1254"/>
</dbReference>
<dbReference type="InterPro" id="IPR037050">
    <property type="entry name" value="DUF1254_sf"/>
</dbReference>
<proteinExistence type="predicted"/>
<evidence type="ECO:0000259" key="3">
    <source>
        <dbReference type="Pfam" id="PF06863"/>
    </source>
</evidence>
<reference evidence="4 5" key="1">
    <citation type="submission" date="2018-06" db="EMBL/GenBank/DDBJ databases">
        <title>Genome analysis of cellulolytic fungus Trichoderma lentiforme CFAM-422.</title>
        <authorList>
            <person name="Steindorff A.S."/>
            <person name="Formighieri E.F."/>
            <person name="Midorikawa G.E.O."/>
            <person name="Tamietti M.S."/>
            <person name="Ramos E.Z."/>
            <person name="Silva A.S."/>
            <person name="Bon E.P.S."/>
            <person name="Mendes T.D."/>
            <person name="Damaso M.C.T."/>
            <person name="Favaro L.C.L."/>
        </authorList>
    </citation>
    <scope>NUCLEOTIDE SEQUENCE [LARGE SCALE GENOMIC DNA]</scope>
    <source>
        <strain evidence="4 5">CFAM-422</strain>
    </source>
</reference>
<feature type="domain" description="DUF1254" evidence="3">
    <location>
        <begin position="57"/>
        <end position="193"/>
    </location>
</feature>
<comment type="caution">
    <text evidence="4">The sequence shown here is derived from an EMBL/GenBank/DDBJ whole genome shotgun (WGS) entry which is preliminary data.</text>
</comment>
<gene>
    <name evidence="4" type="ORF">CFAM422_010084</name>
</gene>
<organism evidence="4 5">
    <name type="scientific">Trichoderma lentiforme</name>
    <dbReference type="NCBI Taxonomy" id="1567552"/>
    <lineage>
        <taxon>Eukaryota</taxon>
        <taxon>Fungi</taxon>
        <taxon>Dikarya</taxon>
        <taxon>Ascomycota</taxon>
        <taxon>Pezizomycotina</taxon>
        <taxon>Sordariomycetes</taxon>
        <taxon>Hypocreomycetidae</taxon>
        <taxon>Hypocreales</taxon>
        <taxon>Hypocreaceae</taxon>
        <taxon>Trichoderma</taxon>
    </lineage>
</organism>
<dbReference type="InterPro" id="IPR010621">
    <property type="entry name" value="DUF1214"/>
</dbReference>
<keyword evidence="5" id="KW-1185">Reference proteome</keyword>
<feature type="signal peptide" evidence="1">
    <location>
        <begin position="1"/>
        <end position="20"/>
    </location>
</feature>